<dbReference type="Gene3D" id="2.10.60.10">
    <property type="entry name" value="CD59"/>
    <property type="match status" value="1"/>
</dbReference>
<name>A0A914VHR0_9BILA</name>
<keyword evidence="2" id="KW-1185">Reference proteome</keyword>
<feature type="signal peptide" evidence="1">
    <location>
        <begin position="1"/>
        <end position="27"/>
    </location>
</feature>
<evidence type="ECO:0000256" key="1">
    <source>
        <dbReference type="SAM" id="SignalP"/>
    </source>
</evidence>
<feature type="chain" id="PRO_5037587429" evidence="1">
    <location>
        <begin position="28"/>
        <end position="169"/>
    </location>
</feature>
<dbReference type="AlphaFoldDB" id="A0A914VHR0"/>
<keyword evidence="1" id="KW-0732">Signal</keyword>
<dbReference type="WBParaSite" id="PSAMB.scaffold2007size26077.g15943.t1">
    <property type="protein sequence ID" value="PSAMB.scaffold2007size26077.g15943.t1"/>
    <property type="gene ID" value="PSAMB.scaffold2007size26077.g15943"/>
</dbReference>
<dbReference type="SUPFAM" id="SSF57302">
    <property type="entry name" value="Snake toxin-like"/>
    <property type="match status" value="1"/>
</dbReference>
<organism evidence="2 3">
    <name type="scientific">Plectus sambesii</name>
    <dbReference type="NCBI Taxonomy" id="2011161"/>
    <lineage>
        <taxon>Eukaryota</taxon>
        <taxon>Metazoa</taxon>
        <taxon>Ecdysozoa</taxon>
        <taxon>Nematoda</taxon>
        <taxon>Chromadorea</taxon>
        <taxon>Plectida</taxon>
        <taxon>Plectina</taxon>
        <taxon>Plectoidea</taxon>
        <taxon>Plectidae</taxon>
        <taxon>Plectus</taxon>
    </lineage>
</organism>
<dbReference type="Proteomes" id="UP000887566">
    <property type="component" value="Unplaced"/>
</dbReference>
<reference evidence="3" key="1">
    <citation type="submission" date="2022-11" db="UniProtKB">
        <authorList>
            <consortium name="WormBaseParasite"/>
        </authorList>
    </citation>
    <scope>IDENTIFICATION</scope>
</reference>
<accession>A0A914VHR0</accession>
<evidence type="ECO:0000313" key="2">
    <source>
        <dbReference type="Proteomes" id="UP000887566"/>
    </source>
</evidence>
<sequence>MVGYARSVMPFSSTIYLLAVFAKMLLALQPSALTFPYGNDTAFVNYDAKGAFVNCASTDHEHERSVRCHLQPEKTENDPYGLACYVTWFKDYSSGRDRVHKGCWVNQEISLQHQCDVQKCVSRQATKGVNFCCCFGHNCNRLFELAKVTTTLPPTAAANDTASSSELVK</sequence>
<proteinExistence type="predicted"/>
<evidence type="ECO:0000313" key="3">
    <source>
        <dbReference type="WBParaSite" id="PSAMB.scaffold2007size26077.g15943.t1"/>
    </source>
</evidence>
<dbReference type="InterPro" id="IPR045860">
    <property type="entry name" value="Snake_toxin-like_sf"/>
</dbReference>
<protein>
    <submittedName>
        <fullName evidence="3">Uncharacterized protein</fullName>
    </submittedName>
</protein>